<comment type="caution">
    <text evidence="2">The sequence shown here is derived from an EMBL/GenBank/DDBJ whole genome shotgun (WGS) entry which is preliminary data.</text>
</comment>
<evidence type="ECO:0000313" key="2">
    <source>
        <dbReference type="EMBL" id="TXB70289.1"/>
    </source>
</evidence>
<sequence>MKNLASILFLAACCFFAPAFTFLGEAPAKAIVDECPAAGDHTTTVIVYKDGKRVGSGYKVSLEFVGGLSVSGFTKNFYTNSDGIAYVEHASEGTVKVYVDGNWSDHQTKGKAPGKISVYL</sequence>
<feature type="signal peptide" evidence="1">
    <location>
        <begin position="1"/>
        <end position="19"/>
    </location>
</feature>
<accession>A0A5C6S7B0</accession>
<name>A0A5C6S7B0_9BACT</name>
<dbReference type="EMBL" id="VOOR01000001">
    <property type="protein sequence ID" value="TXB70289.1"/>
    <property type="molecule type" value="Genomic_DNA"/>
</dbReference>
<feature type="chain" id="PRO_5023025229" evidence="1">
    <location>
        <begin position="20"/>
        <end position="120"/>
    </location>
</feature>
<gene>
    <name evidence="2" type="ORF">FRY97_00885</name>
</gene>
<dbReference type="OrthoDB" id="6073230at2"/>
<dbReference type="RefSeq" id="WP_147165521.1">
    <property type="nucleotide sequence ID" value="NZ_VOOR01000001.1"/>
</dbReference>
<keyword evidence="1" id="KW-0732">Signal</keyword>
<dbReference type="Proteomes" id="UP000321580">
    <property type="component" value="Unassembled WGS sequence"/>
</dbReference>
<evidence type="ECO:0000256" key="1">
    <source>
        <dbReference type="SAM" id="SignalP"/>
    </source>
</evidence>
<keyword evidence="3" id="KW-1185">Reference proteome</keyword>
<proteinExistence type="predicted"/>
<reference evidence="2 3" key="1">
    <citation type="submission" date="2019-08" db="EMBL/GenBank/DDBJ databases">
        <title>Genome of Phaeodactylibacter luteus.</title>
        <authorList>
            <person name="Bowman J.P."/>
        </authorList>
    </citation>
    <scope>NUCLEOTIDE SEQUENCE [LARGE SCALE GENOMIC DNA]</scope>
    <source>
        <strain evidence="2 3">KCTC 42180</strain>
    </source>
</reference>
<dbReference type="AlphaFoldDB" id="A0A5C6S7B0"/>
<protein>
    <submittedName>
        <fullName evidence="2">Uncharacterized protein</fullName>
    </submittedName>
</protein>
<evidence type="ECO:0000313" key="3">
    <source>
        <dbReference type="Proteomes" id="UP000321580"/>
    </source>
</evidence>
<organism evidence="2 3">
    <name type="scientific">Phaeodactylibacter luteus</name>
    <dbReference type="NCBI Taxonomy" id="1564516"/>
    <lineage>
        <taxon>Bacteria</taxon>
        <taxon>Pseudomonadati</taxon>
        <taxon>Bacteroidota</taxon>
        <taxon>Saprospiria</taxon>
        <taxon>Saprospirales</taxon>
        <taxon>Haliscomenobacteraceae</taxon>
        <taxon>Phaeodactylibacter</taxon>
    </lineage>
</organism>